<protein>
    <submittedName>
        <fullName evidence="1">Uncharacterized protein</fullName>
    </submittedName>
</protein>
<name>A0A0E9SZD0_ANGAN</name>
<reference evidence="1" key="2">
    <citation type="journal article" date="2015" name="Fish Shellfish Immunol.">
        <title>Early steps in the European eel (Anguilla anguilla)-Vibrio vulnificus interaction in the gills: Role of the RtxA13 toxin.</title>
        <authorList>
            <person name="Callol A."/>
            <person name="Pajuelo D."/>
            <person name="Ebbesson L."/>
            <person name="Teles M."/>
            <person name="MacKenzie S."/>
            <person name="Amaro C."/>
        </authorList>
    </citation>
    <scope>NUCLEOTIDE SEQUENCE</scope>
</reference>
<sequence>MSYRPLSLFFTLFLHFTSKYRAL</sequence>
<accession>A0A0E9SZD0</accession>
<evidence type="ECO:0000313" key="1">
    <source>
        <dbReference type="EMBL" id="JAH46622.1"/>
    </source>
</evidence>
<organism evidence="1">
    <name type="scientific">Anguilla anguilla</name>
    <name type="common">European freshwater eel</name>
    <name type="synonym">Muraena anguilla</name>
    <dbReference type="NCBI Taxonomy" id="7936"/>
    <lineage>
        <taxon>Eukaryota</taxon>
        <taxon>Metazoa</taxon>
        <taxon>Chordata</taxon>
        <taxon>Craniata</taxon>
        <taxon>Vertebrata</taxon>
        <taxon>Euteleostomi</taxon>
        <taxon>Actinopterygii</taxon>
        <taxon>Neopterygii</taxon>
        <taxon>Teleostei</taxon>
        <taxon>Anguilliformes</taxon>
        <taxon>Anguillidae</taxon>
        <taxon>Anguilla</taxon>
    </lineage>
</organism>
<proteinExistence type="predicted"/>
<reference evidence="1" key="1">
    <citation type="submission" date="2014-11" db="EMBL/GenBank/DDBJ databases">
        <authorList>
            <person name="Amaro Gonzalez C."/>
        </authorList>
    </citation>
    <scope>NUCLEOTIDE SEQUENCE</scope>
</reference>
<dbReference type="EMBL" id="GBXM01061955">
    <property type="protein sequence ID" value="JAH46622.1"/>
    <property type="molecule type" value="Transcribed_RNA"/>
</dbReference>
<dbReference type="AlphaFoldDB" id="A0A0E9SZD0"/>